<keyword evidence="1" id="KW-0812">Transmembrane</keyword>
<evidence type="ECO:0008006" key="4">
    <source>
        <dbReference type="Google" id="ProtNLM"/>
    </source>
</evidence>
<gene>
    <name evidence="2" type="ORF">H8S20_08395</name>
</gene>
<proteinExistence type="predicted"/>
<accession>A0ABR7DBZ3</accession>
<feature type="transmembrane region" description="Helical" evidence="1">
    <location>
        <begin position="6"/>
        <end position="23"/>
    </location>
</feature>
<dbReference type="Proteomes" id="UP000596929">
    <property type="component" value="Unassembled WGS sequence"/>
</dbReference>
<evidence type="ECO:0000313" key="3">
    <source>
        <dbReference type="Proteomes" id="UP000596929"/>
    </source>
</evidence>
<dbReference type="RefSeq" id="WP_186859837.1">
    <property type="nucleotide sequence ID" value="NZ_JACOOO010000016.1"/>
</dbReference>
<reference evidence="2 3" key="1">
    <citation type="submission" date="2020-08" db="EMBL/GenBank/DDBJ databases">
        <title>Genome public.</title>
        <authorList>
            <person name="Liu C."/>
            <person name="Sun Q."/>
        </authorList>
    </citation>
    <scope>NUCLEOTIDE SEQUENCE [LARGE SCALE GENOMIC DNA]</scope>
    <source>
        <strain evidence="2 3">NSJ-6</strain>
    </source>
</reference>
<name>A0ABR7DBZ3_9CLOT</name>
<comment type="caution">
    <text evidence="2">The sequence shown here is derived from an EMBL/GenBank/DDBJ whole genome shotgun (WGS) entry which is preliminary data.</text>
</comment>
<evidence type="ECO:0000256" key="1">
    <source>
        <dbReference type="SAM" id="Phobius"/>
    </source>
</evidence>
<keyword evidence="1" id="KW-0472">Membrane</keyword>
<dbReference type="EMBL" id="JACOOO010000016">
    <property type="protein sequence ID" value="MBC5628909.1"/>
    <property type="molecule type" value="Genomic_DNA"/>
</dbReference>
<keyword evidence="3" id="KW-1185">Reference proteome</keyword>
<sequence>MKKNYLLYSFFIVVVLLSVLDILKPDKTFSDLENRNLKQKVKFTVDAFWDNSFQQNYESYINDQFIFRDGWIDIKSRSEYCLGKIENNGIIYGDKEYLFEKYSSFDNTRFLNNIEAIKIFKDKVPSKVSLMIAPNSYEIYKELVPKAAPLVPQEENIEYIYENIVDTNNINLSEIMKENKNEYIYYRTDHHWTVYGAYLAYKEFVESIGEIPIKLEEGDVTKVDNFYGTYFSKAKPFNVEPDIFSYLDVSGVTMSILGEEYDSIYDYSQLELRDKYALFLKGNNALTVIKNSNLSNGKKIAVIKDSYANSLVPYLTQNFEEIHVIDLRTFKEKVDQYINNNNIQDVLILYNFINFTRDVNIIRLKY</sequence>
<evidence type="ECO:0000313" key="2">
    <source>
        <dbReference type="EMBL" id="MBC5628909.1"/>
    </source>
</evidence>
<protein>
    <recommendedName>
        <fullName evidence="4">DHHW protein</fullName>
    </recommendedName>
</protein>
<keyword evidence="1" id="KW-1133">Transmembrane helix</keyword>
<organism evidence="2 3">
    <name type="scientific">Clostridium hominis</name>
    <dbReference type="NCBI Taxonomy" id="2763036"/>
    <lineage>
        <taxon>Bacteria</taxon>
        <taxon>Bacillati</taxon>
        <taxon>Bacillota</taxon>
        <taxon>Clostridia</taxon>
        <taxon>Eubacteriales</taxon>
        <taxon>Clostridiaceae</taxon>
        <taxon>Clostridium</taxon>
    </lineage>
</organism>
<dbReference type="Pfam" id="PF14286">
    <property type="entry name" value="DHHW"/>
    <property type="match status" value="1"/>
</dbReference>
<dbReference type="InterPro" id="IPR025945">
    <property type="entry name" value="DHHW"/>
</dbReference>